<comment type="similarity">
    <text evidence="1">Belongs to the short-chain dehydrogenases/reductases (SDR) family.</text>
</comment>
<evidence type="ECO:0000256" key="3">
    <source>
        <dbReference type="ARBA" id="ARBA00023002"/>
    </source>
</evidence>
<sequence length="288" mass="30590">MSEIQLDEQKLGDVKGKVAVVTGGASGIGEAIVRLIHKKGGLVFFGDVNAAAGQSISNELGGGATFVRVDVLNWKELRGLFSAAREAHGRVDFVFANAGINQAEVFDEDILDEDGELVDVSLPTVDVDLTAVIKTSRLAWHHFRRNNPPGGSLVITGSTSSYNARPNIRVYSAAKHGVLGLMRALAADGPKYNNSTSLIAPSATATGILDATARAAYERLGIQVQSPDYVALGALFLASNGQLTNGYGLNLMNFRALEVEGKLAELQPQWQGFVYELAASASNVSFKR</sequence>
<dbReference type="PRINTS" id="PR00081">
    <property type="entry name" value="GDHRDH"/>
</dbReference>
<dbReference type="HOGENOM" id="CLU_010194_13_1_1"/>
<evidence type="ECO:0000313" key="5">
    <source>
        <dbReference type="Proteomes" id="UP000053789"/>
    </source>
</evidence>
<dbReference type="InterPro" id="IPR002347">
    <property type="entry name" value="SDR_fam"/>
</dbReference>
<evidence type="ECO:0000313" key="4">
    <source>
        <dbReference type="EMBL" id="KIW92819.1"/>
    </source>
</evidence>
<keyword evidence="3" id="KW-0560">Oxidoreductase</keyword>
<evidence type="ECO:0000256" key="1">
    <source>
        <dbReference type="ARBA" id="ARBA00006484"/>
    </source>
</evidence>
<dbReference type="GeneID" id="27699596"/>
<dbReference type="InterPro" id="IPR036291">
    <property type="entry name" value="NAD(P)-bd_dom_sf"/>
</dbReference>
<protein>
    <submittedName>
        <fullName evidence="4">Uncharacterized protein</fullName>
    </submittedName>
</protein>
<reference evidence="4" key="1">
    <citation type="submission" date="2015-01" db="EMBL/GenBank/DDBJ databases">
        <title>The Genome Sequence of Cladophialophora bantiana CBS 173.52.</title>
        <authorList>
            <consortium name="The Broad Institute Genomics Platform"/>
            <person name="Cuomo C."/>
            <person name="de Hoog S."/>
            <person name="Gorbushina A."/>
            <person name="Stielow B."/>
            <person name="Teixiera M."/>
            <person name="Abouelleil A."/>
            <person name="Chapman S.B."/>
            <person name="Priest M."/>
            <person name="Young S.K."/>
            <person name="Wortman J."/>
            <person name="Nusbaum C."/>
            <person name="Birren B."/>
        </authorList>
    </citation>
    <scope>NUCLEOTIDE SEQUENCE [LARGE SCALE GENOMIC DNA]</scope>
    <source>
        <strain evidence="4">CBS 173.52</strain>
    </source>
</reference>
<gene>
    <name evidence="4" type="ORF">Z519_06668</name>
</gene>
<accession>A0A0D2I7L7</accession>
<dbReference type="GO" id="GO:0016491">
    <property type="term" value="F:oxidoreductase activity"/>
    <property type="evidence" value="ECO:0007669"/>
    <property type="project" value="UniProtKB-KW"/>
</dbReference>
<dbReference type="SUPFAM" id="SSF51735">
    <property type="entry name" value="NAD(P)-binding Rossmann-fold domains"/>
    <property type="match status" value="1"/>
</dbReference>
<evidence type="ECO:0000256" key="2">
    <source>
        <dbReference type="ARBA" id="ARBA00022857"/>
    </source>
</evidence>
<dbReference type="InterPro" id="IPR020904">
    <property type="entry name" value="Sc_DH/Rdtase_CS"/>
</dbReference>
<keyword evidence="2" id="KW-0521">NADP</keyword>
<dbReference type="AlphaFoldDB" id="A0A0D2I7L7"/>
<dbReference type="Gene3D" id="3.40.50.720">
    <property type="entry name" value="NAD(P)-binding Rossmann-like Domain"/>
    <property type="match status" value="1"/>
</dbReference>
<organism evidence="4 5">
    <name type="scientific">Cladophialophora bantiana (strain ATCC 10958 / CBS 173.52 / CDC B-1940 / NIH 8579)</name>
    <name type="common">Xylohypha bantiana</name>
    <dbReference type="NCBI Taxonomy" id="1442370"/>
    <lineage>
        <taxon>Eukaryota</taxon>
        <taxon>Fungi</taxon>
        <taxon>Dikarya</taxon>
        <taxon>Ascomycota</taxon>
        <taxon>Pezizomycotina</taxon>
        <taxon>Eurotiomycetes</taxon>
        <taxon>Chaetothyriomycetidae</taxon>
        <taxon>Chaetothyriales</taxon>
        <taxon>Herpotrichiellaceae</taxon>
        <taxon>Cladophialophora</taxon>
    </lineage>
</organism>
<name>A0A0D2I7L7_CLAB1</name>
<dbReference type="EMBL" id="KN846988">
    <property type="protein sequence ID" value="KIW92819.1"/>
    <property type="molecule type" value="Genomic_DNA"/>
</dbReference>
<keyword evidence="5" id="KW-1185">Reference proteome</keyword>
<dbReference type="RefSeq" id="XP_016619488.1">
    <property type="nucleotide sequence ID" value="XM_016764406.1"/>
</dbReference>
<dbReference type="OrthoDB" id="37659at2759"/>
<dbReference type="PANTHER" id="PTHR43180">
    <property type="entry name" value="3-OXOACYL-(ACYL-CARRIER-PROTEIN) REDUCTASE (AFU_ORTHOLOGUE AFUA_6G11210)"/>
    <property type="match status" value="1"/>
</dbReference>
<dbReference type="Pfam" id="PF00106">
    <property type="entry name" value="adh_short"/>
    <property type="match status" value="1"/>
</dbReference>
<dbReference type="VEuPathDB" id="FungiDB:Z519_06668"/>
<dbReference type="PANTHER" id="PTHR43180:SF33">
    <property type="entry name" value="15-HYDROXYPROSTAGLANDIN DEHYDROGENASE [NAD(+)]-LIKE"/>
    <property type="match status" value="1"/>
</dbReference>
<dbReference type="Proteomes" id="UP000053789">
    <property type="component" value="Unassembled WGS sequence"/>
</dbReference>
<dbReference type="PROSITE" id="PS00061">
    <property type="entry name" value="ADH_SHORT"/>
    <property type="match status" value="1"/>
</dbReference>
<proteinExistence type="inferred from homology"/>